<dbReference type="AlphaFoldDB" id="U2MID1"/>
<comment type="caution">
    <text evidence="1">The sequence shown here is derived from an EMBL/GenBank/DDBJ whole genome shotgun (WGS) entry which is preliminary data.</text>
</comment>
<proteinExistence type="predicted"/>
<dbReference type="PATRIC" id="fig|1395125.3.peg.1103"/>
<dbReference type="EMBL" id="AWGW01000011">
    <property type="protein sequence ID" value="ERK01415.1"/>
    <property type="molecule type" value="Genomic_DNA"/>
</dbReference>
<name>U2MID1_9BACT</name>
<evidence type="ECO:0000313" key="1">
    <source>
        <dbReference type="EMBL" id="ERK01415.1"/>
    </source>
</evidence>
<evidence type="ECO:0000313" key="2">
    <source>
        <dbReference type="Proteomes" id="UP000017023"/>
    </source>
</evidence>
<organism evidence="1 2">
    <name type="scientific">Segatella salivae F0493</name>
    <dbReference type="NCBI Taxonomy" id="1395125"/>
    <lineage>
        <taxon>Bacteria</taxon>
        <taxon>Pseudomonadati</taxon>
        <taxon>Bacteroidota</taxon>
        <taxon>Bacteroidia</taxon>
        <taxon>Bacteroidales</taxon>
        <taxon>Prevotellaceae</taxon>
        <taxon>Segatella</taxon>
    </lineage>
</organism>
<reference evidence="1 2" key="1">
    <citation type="submission" date="2013-08" db="EMBL/GenBank/DDBJ databases">
        <authorList>
            <person name="Durkin A.S."/>
            <person name="Haft D.R."/>
            <person name="McCorrison J."/>
            <person name="Torralba M."/>
            <person name="Gillis M."/>
            <person name="Haft D.H."/>
            <person name="Methe B."/>
            <person name="Sutton G."/>
            <person name="Nelson K.E."/>
        </authorList>
    </citation>
    <scope>NUCLEOTIDE SEQUENCE [LARGE SCALE GENOMIC DNA]</scope>
    <source>
        <strain evidence="1 2">F0493</strain>
    </source>
</reference>
<protein>
    <submittedName>
        <fullName evidence="1">Uncharacterized protein</fullName>
    </submittedName>
</protein>
<gene>
    <name evidence="1" type="ORF">HMPREF9145_2742</name>
</gene>
<dbReference type="Proteomes" id="UP000017023">
    <property type="component" value="Unassembled WGS sequence"/>
</dbReference>
<sequence length="61" mass="7493">MKNIKLNYPIVECCQMSIFLERRISKHGDKELIVFRLEFENGQYYFFKTFDSLIEFIKTNY</sequence>
<accession>U2MID1</accession>